<evidence type="ECO:0000313" key="2">
    <source>
        <dbReference type="Proteomes" id="UP000199259"/>
    </source>
</evidence>
<dbReference type="PROSITE" id="PS51257">
    <property type="entry name" value="PROKAR_LIPOPROTEIN"/>
    <property type="match status" value="1"/>
</dbReference>
<accession>A0A7Z7AXF6</accession>
<gene>
    <name evidence="1" type="ORF">SAMN04488589_1558</name>
</gene>
<dbReference type="RefSeq" id="WP_091709898.1">
    <property type="nucleotide sequence ID" value="NZ_FNCA01000004.1"/>
</dbReference>
<sequence>MKNEKKMQMLKMTFTVFLLSGVILSSGCISESVKKVEAIFDPSSVTLFQSEDYYILDASELTIPVVPSHDLNIYDESPDKYTEKLPGFELSTSYYYTEFFEGTEAAISVYAHNMGDSPVYIYQFGFKLKGQDEIVFHQAGVNVEPGEEERVGIISIDVPENVTQMQLEPFISLFVQTDSAKWHDYEDQEFEKINIDVSYKKDAQSPKYSTNPEQLFILVNEKIDPYDVQVRTMAAASAKKYPGQYNIYQLCRLFDDTKEKIQYISDPRGKDLWSTPGDTITVGAGDCDDYAILLASLIEAIGGTSRVYLTDTHAFAAAYIGNDTENIADAIGEYYGPVPIYYTTDEYGCWLMMDPTSSIYAGGLPGGTAPTENGWTFLNTSTVTVIDIAPQV</sequence>
<dbReference type="InterPro" id="IPR038765">
    <property type="entry name" value="Papain-like_cys_pep_sf"/>
</dbReference>
<dbReference type="Proteomes" id="UP000199259">
    <property type="component" value="Unassembled WGS sequence"/>
</dbReference>
<organism evidence="1 2">
    <name type="scientific">Methanolobus vulcani</name>
    <dbReference type="NCBI Taxonomy" id="38026"/>
    <lineage>
        <taxon>Archaea</taxon>
        <taxon>Methanobacteriati</taxon>
        <taxon>Methanobacteriota</taxon>
        <taxon>Stenosarchaea group</taxon>
        <taxon>Methanomicrobia</taxon>
        <taxon>Methanosarcinales</taxon>
        <taxon>Methanosarcinaceae</taxon>
        <taxon>Methanolobus</taxon>
    </lineage>
</organism>
<dbReference type="AlphaFoldDB" id="A0A7Z7AXF6"/>
<proteinExistence type="predicted"/>
<dbReference type="OrthoDB" id="135105at2157"/>
<name>A0A7Z7AXF6_9EURY</name>
<dbReference type="Gene3D" id="3.10.620.30">
    <property type="match status" value="1"/>
</dbReference>
<dbReference type="SUPFAM" id="SSF54001">
    <property type="entry name" value="Cysteine proteinases"/>
    <property type="match status" value="1"/>
</dbReference>
<dbReference type="EMBL" id="FNCA01000004">
    <property type="protein sequence ID" value="SDF86006.1"/>
    <property type="molecule type" value="Genomic_DNA"/>
</dbReference>
<evidence type="ECO:0008006" key="3">
    <source>
        <dbReference type="Google" id="ProtNLM"/>
    </source>
</evidence>
<protein>
    <recommendedName>
        <fullName evidence="3">Transglutaminase-like superfamily protein</fullName>
    </recommendedName>
</protein>
<keyword evidence="2" id="KW-1185">Reference proteome</keyword>
<evidence type="ECO:0000313" key="1">
    <source>
        <dbReference type="EMBL" id="SDF86006.1"/>
    </source>
</evidence>
<reference evidence="1 2" key="1">
    <citation type="submission" date="2016-10" db="EMBL/GenBank/DDBJ databases">
        <authorList>
            <person name="Varghese N."/>
            <person name="Submissions S."/>
        </authorList>
    </citation>
    <scope>NUCLEOTIDE SEQUENCE [LARGE SCALE GENOMIC DNA]</scope>
    <source>
        <strain evidence="1 2">PL 12/M</strain>
    </source>
</reference>
<comment type="caution">
    <text evidence="1">The sequence shown here is derived from an EMBL/GenBank/DDBJ whole genome shotgun (WGS) entry which is preliminary data.</text>
</comment>